<feature type="compositionally biased region" description="Basic residues" evidence="1">
    <location>
        <begin position="8"/>
        <end position="24"/>
    </location>
</feature>
<feature type="non-terminal residue" evidence="2">
    <location>
        <position position="156"/>
    </location>
</feature>
<protein>
    <submittedName>
        <fullName evidence="2">Uncharacterized protein</fullName>
    </submittedName>
</protein>
<evidence type="ECO:0000313" key="2">
    <source>
        <dbReference type="EMBL" id="CAA9427907.1"/>
    </source>
</evidence>
<dbReference type="AlphaFoldDB" id="A0A6J4PYG1"/>
<feature type="region of interest" description="Disordered" evidence="1">
    <location>
        <begin position="49"/>
        <end position="122"/>
    </location>
</feature>
<feature type="compositionally biased region" description="Basic residues" evidence="1">
    <location>
        <begin position="49"/>
        <end position="64"/>
    </location>
</feature>
<sequence>GRCGNLRSGRRRPGRYQARRRRDRQRGGHQGLVPLPELLHRRDLRGLHLPRRRGGWTHPGRRPRRGVEDEPLRGQKEPPHALEPQDHAGRRPGRGVLEGLRPQHPDPPHRLRPLGGLGRLHPHARTPARWLEVLGHDVRRHPRQGQRDGPRLRPGL</sequence>
<proteinExistence type="predicted"/>
<feature type="region of interest" description="Disordered" evidence="1">
    <location>
        <begin position="1"/>
        <end position="37"/>
    </location>
</feature>
<name>A0A6J4PYG1_9ACTN</name>
<dbReference type="EMBL" id="CADCUV010000141">
    <property type="protein sequence ID" value="CAA9427907.1"/>
    <property type="molecule type" value="Genomic_DNA"/>
</dbReference>
<feature type="compositionally biased region" description="Basic and acidic residues" evidence="1">
    <location>
        <begin position="65"/>
        <end position="89"/>
    </location>
</feature>
<gene>
    <name evidence="2" type="ORF">AVDCRST_MAG22-3046</name>
</gene>
<feature type="non-terminal residue" evidence="2">
    <location>
        <position position="1"/>
    </location>
</feature>
<organism evidence="2">
    <name type="scientific">uncultured Rubrobacteraceae bacterium</name>
    <dbReference type="NCBI Taxonomy" id="349277"/>
    <lineage>
        <taxon>Bacteria</taxon>
        <taxon>Bacillati</taxon>
        <taxon>Actinomycetota</taxon>
        <taxon>Rubrobacteria</taxon>
        <taxon>Rubrobacterales</taxon>
        <taxon>Rubrobacteraceae</taxon>
        <taxon>environmental samples</taxon>
    </lineage>
</organism>
<feature type="compositionally biased region" description="Basic and acidic residues" evidence="1">
    <location>
        <begin position="145"/>
        <end position="156"/>
    </location>
</feature>
<feature type="region of interest" description="Disordered" evidence="1">
    <location>
        <begin position="135"/>
        <end position="156"/>
    </location>
</feature>
<evidence type="ECO:0000256" key="1">
    <source>
        <dbReference type="SAM" id="MobiDB-lite"/>
    </source>
</evidence>
<accession>A0A6J4PYG1</accession>
<reference evidence="2" key="1">
    <citation type="submission" date="2020-02" db="EMBL/GenBank/DDBJ databases">
        <authorList>
            <person name="Meier V. D."/>
        </authorList>
    </citation>
    <scope>NUCLEOTIDE SEQUENCE</scope>
    <source>
        <strain evidence="2">AVDCRST_MAG22</strain>
    </source>
</reference>